<comment type="caution">
    <text evidence="1">The sequence shown here is derived from an EMBL/GenBank/DDBJ whole genome shotgun (WGS) entry which is preliminary data.</text>
</comment>
<dbReference type="EMBL" id="VMFD01000007">
    <property type="protein sequence ID" value="TSC66415.1"/>
    <property type="molecule type" value="Genomic_DNA"/>
</dbReference>
<evidence type="ECO:0000313" key="2">
    <source>
        <dbReference type="Proteomes" id="UP000316253"/>
    </source>
</evidence>
<proteinExistence type="predicted"/>
<reference evidence="1 2" key="1">
    <citation type="submission" date="2017-08" db="EMBL/GenBank/DDBJ databases">
        <title>Mechanisms for carbon and nitrogen cycling indicate functional differentiation within the Candidate Phyla Radiation.</title>
        <authorList>
            <person name="Danczak R.E."/>
            <person name="Johnston M.D."/>
            <person name="Kenah C."/>
            <person name="Slattery M."/>
            <person name="Wrighton K.C."/>
            <person name="Wilkins M.J."/>
        </authorList>
    </citation>
    <scope>NUCLEOTIDE SEQUENCE [LARGE SCALE GENOMIC DNA]</scope>
    <source>
        <strain evidence="1">Gr01-1014_85</strain>
    </source>
</reference>
<name>A0A554JDG5_9BACT</name>
<gene>
    <name evidence="1" type="ORF">CEO22_102</name>
</gene>
<accession>A0A554JDG5</accession>
<dbReference type="AlphaFoldDB" id="A0A554JDG5"/>
<sequence length="125" mass="14327">MHHTVRVRFDYMWQQETGTPRAIRYVLSLMPSNSRIPISAFRANAGLILVVVRSENYRMTDTSWLGSGYIQLSEPDTVKVHIEAGNERESPEQLELIIEKNLKIALSFANDQTQPARSQSELFYA</sequence>
<organism evidence="1 2">
    <name type="scientific">Candidatus Berkelbacteria bacterium Gr01-1014_85</name>
    <dbReference type="NCBI Taxonomy" id="2017150"/>
    <lineage>
        <taxon>Bacteria</taxon>
        <taxon>Candidatus Berkelbacteria</taxon>
    </lineage>
</organism>
<dbReference type="Proteomes" id="UP000316253">
    <property type="component" value="Unassembled WGS sequence"/>
</dbReference>
<protein>
    <submittedName>
        <fullName evidence="1">Uncharacterized protein</fullName>
    </submittedName>
</protein>
<evidence type="ECO:0000313" key="1">
    <source>
        <dbReference type="EMBL" id="TSC66415.1"/>
    </source>
</evidence>